<gene>
    <name evidence="5" type="ORF">B0T16DRAFT_427993</name>
</gene>
<dbReference type="GO" id="GO:0033897">
    <property type="term" value="F:ribonuclease T2 activity"/>
    <property type="evidence" value="ECO:0007669"/>
    <property type="project" value="UniProtKB-EC"/>
</dbReference>
<comment type="similarity">
    <text evidence="1 4">Belongs to the RNase T2 family.</text>
</comment>
<keyword evidence="3" id="KW-0540">Nuclease</keyword>
<evidence type="ECO:0000256" key="1">
    <source>
        <dbReference type="ARBA" id="ARBA00007469"/>
    </source>
</evidence>
<keyword evidence="3" id="KW-0255">Endonuclease</keyword>
<dbReference type="PROSITE" id="PS00530">
    <property type="entry name" value="RNASE_T2_1"/>
    <property type="match status" value="1"/>
</dbReference>
<dbReference type="InterPro" id="IPR033130">
    <property type="entry name" value="RNase_T2_His_AS_2"/>
</dbReference>
<dbReference type="EMBL" id="JAULSV010000003">
    <property type="protein sequence ID" value="KAK0649088.1"/>
    <property type="molecule type" value="Genomic_DNA"/>
</dbReference>
<dbReference type="GO" id="GO:0006401">
    <property type="term" value="P:RNA catabolic process"/>
    <property type="evidence" value="ECO:0007669"/>
    <property type="project" value="TreeGrafter"/>
</dbReference>
<protein>
    <recommendedName>
        <fullName evidence="2">ribonuclease T2</fullName>
        <ecNumber evidence="2">4.6.1.19</ecNumber>
    </recommendedName>
</protein>
<reference evidence="5" key="1">
    <citation type="submission" date="2023-06" db="EMBL/GenBank/DDBJ databases">
        <title>Genome-scale phylogeny and comparative genomics of the fungal order Sordariales.</title>
        <authorList>
            <consortium name="Lawrence Berkeley National Laboratory"/>
            <person name="Hensen N."/>
            <person name="Bonometti L."/>
            <person name="Westerberg I."/>
            <person name="Brannstrom I.O."/>
            <person name="Guillou S."/>
            <person name="Cros-Aarteil S."/>
            <person name="Calhoun S."/>
            <person name="Haridas S."/>
            <person name="Kuo A."/>
            <person name="Mondo S."/>
            <person name="Pangilinan J."/>
            <person name="Riley R."/>
            <person name="Labutti K."/>
            <person name="Andreopoulos B."/>
            <person name="Lipzen A."/>
            <person name="Chen C."/>
            <person name="Yanf M."/>
            <person name="Daum C."/>
            <person name="Ng V."/>
            <person name="Clum A."/>
            <person name="Steindorff A."/>
            <person name="Ohm R."/>
            <person name="Martin F."/>
            <person name="Silar P."/>
            <person name="Natvig D."/>
            <person name="Lalanne C."/>
            <person name="Gautier V."/>
            <person name="Ament-Velasquez S.L."/>
            <person name="Kruys A."/>
            <person name="Hutchinson M.I."/>
            <person name="Powell A.J."/>
            <person name="Barry K."/>
            <person name="Miller A.N."/>
            <person name="Grigoriev I.V."/>
            <person name="Debuchy R."/>
            <person name="Gladieux P."/>
            <person name="Thoren M.H."/>
            <person name="Johannesson H."/>
        </authorList>
    </citation>
    <scope>NUCLEOTIDE SEQUENCE</scope>
    <source>
        <strain evidence="5">SMH2532-1</strain>
    </source>
</reference>
<evidence type="ECO:0000256" key="2">
    <source>
        <dbReference type="ARBA" id="ARBA00012571"/>
    </source>
</evidence>
<evidence type="ECO:0000256" key="4">
    <source>
        <dbReference type="RuleBase" id="RU004328"/>
    </source>
</evidence>
<dbReference type="PANTHER" id="PTHR11240">
    <property type="entry name" value="RIBONUCLEASE T2"/>
    <property type="match status" value="1"/>
</dbReference>
<dbReference type="Gene3D" id="3.90.730.10">
    <property type="entry name" value="Ribonuclease T2-like"/>
    <property type="match status" value="1"/>
</dbReference>
<dbReference type="Proteomes" id="UP001174936">
    <property type="component" value="Unassembled WGS sequence"/>
</dbReference>
<dbReference type="AlphaFoldDB" id="A0AA40CTV6"/>
<proteinExistence type="inferred from homology"/>
<evidence type="ECO:0000313" key="6">
    <source>
        <dbReference type="Proteomes" id="UP001174936"/>
    </source>
</evidence>
<keyword evidence="3" id="KW-0378">Hydrolase</keyword>
<dbReference type="PANTHER" id="PTHR11240:SF17">
    <property type="entry name" value="RIBONUCLEASE T2"/>
    <property type="match status" value="1"/>
</dbReference>
<comment type="caution">
    <text evidence="5">The sequence shown here is derived from an EMBL/GenBank/DDBJ whole genome shotgun (WGS) entry which is preliminary data.</text>
</comment>
<dbReference type="Pfam" id="PF00445">
    <property type="entry name" value="Ribonuclease_T2"/>
    <property type="match status" value="1"/>
</dbReference>
<dbReference type="GO" id="GO:0003723">
    <property type="term" value="F:RNA binding"/>
    <property type="evidence" value="ECO:0007669"/>
    <property type="project" value="InterPro"/>
</dbReference>
<evidence type="ECO:0000313" key="5">
    <source>
        <dbReference type="EMBL" id="KAK0649088.1"/>
    </source>
</evidence>
<dbReference type="InterPro" id="IPR018188">
    <property type="entry name" value="RNase_T2_His_AS_1"/>
</dbReference>
<organism evidence="5 6">
    <name type="scientific">Cercophora newfieldiana</name>
    <dbReference type="NCBI Taxonomy" id="92897"/>
    <lineage>
        <taxon>Eukaryota</taxon>
        <taxon>Fungi</taxon>
        <taxon>Dikarya</taxon>
        <taxon>Ascomycota</taxon>
        <taxon>Pezizomycotina</taxon>
        <taxon>Sordariomycetes</taxon>
        <taxon>Sordariomycetidae</taxon>
        <taxon>Sordariales</taxon>
        <taxon>Lasiosphaeriaceae</taxon>
        <taxon>Cercophora</taxon>
    </lineage>
</organism>
<name>A0AA40CTV6_9PEZI</name>
<dbReference type="EC" id="4.6.1.19" evidence="2"/>
<dbReference type="GO" id="GO:0005576">
    <property type="term" value="C:extracellular region"/>
    <property type="evidence" value="ECO:0007669"/>
    <property type="project" value="TreeGrafter"/>
</dbReference>
<evidence type="ECO:0000256" key="3">
    <source>
        <dbReference type="ARBA" id="ARBA00022759"/>
    </source>
</evidence>
<dbReference type="InterPro" id="IPR036430">
    <property type="entry name" value="RNase_T2-like_sf"/>
</dbReference>
<dbReference type="PROSITE" id="PS00531">
    <property type="entry name" value="RNASE_T2_2"/>
    <property type="match status" value="1"/>
</dbReference>
<accession>A0AA40CTV6</accession>
<dbReference type="SUPFAM" id="SSF55895">
    <property type="entry name" value="Ribonuclease Rh-like"/>
    <property type="match status" value="1"/>
</dbReference>
<dbReference type="InterPro" id="IPR001568">
    <property type="entry name" value="RNase_T2-like"/>
</dbReference>
<sequence>MACCLLMLPIDALPSCIQSLGIFDGLEARMLSDANRPMICSANESILSCSSAAQPDLVNSCCVETFGGLVLSTQFWDTYTGLEFSGQLLPANSWSLHGLWPDFCNGSYTQYCDLSRQYDPHPSPNTTTGTPSGEPVPPYTGDTVDTFLAALGKPGKTLLKWMKEFWIAQNQPSTELWAHEFSKHATCFSTFDQECFSPENLTRHTDLLDFFTVSADYFKTLPTWDWLAEGGIRPSNSTGYSLSQIQAVLKEKHGGVPFIGCGGPRWNETEAGEGTKDAGKTVLNEVWYYFHVYGRVQGGKGEAVGADMNGGSVSSCSKADGAIWYYERTEGSERS</sequence>
<keyword evidence="6" id="KW-1185">Reference proteome</keyword>